<comment type="caution">
    <text evidence="1">The sequence shown here is derived from an EMBL/GenBank/DDBJ whole genome shotgun (WGS) entry which is preliminary data.</text>
</comment>
<gene>
    <name evidence="1" type="ORF">I4J89_30785</name>
</gene>
<accession>A0A931G528</accession>
<dbReference type="RefSeq" id="WP_196417623.1">
    <property type="nucleotide sequence ID" value="NZ_JADQTO010000017.1"/>
</dbReference>
<organism evidence="1 2">
    <name type="scientific">Actinoplanes aureus</name>
    <dbReference type="NCBI Taxonomy" id="2792083"/>
    <lineage>
        <taxon>Bacteria</taxon>
        <taxon>Bacillati</taxon>
        <taxon>Actinomycetota</taxon>
        <taxon>Actinomycetes</taxon>
        <taxon>Micromonosporales</taxon>
        <taxon>Micromonosporaceae</taxon>
        <taxon>Actinoplanes</taxon>
    </lineage>
</organism>
<dbReference type="EMBL" id="JADQTO010000017">
    <property type="protein sequence ID" value="MBG0565844.1"/>
    <property type="molecule type" value="Genomic_DNA"/>
</dbReference>
<proteinExistence type="predicted"/>
<protein>
    <submittedName>
        <fullName evidence="1">Uncharacterized protein</fullName>
    </submittedName>
</protein>
<sequence length="62" mass="6256">MSTCEFDDQLPAGWLAAVVVRVGHAAGDEVDAGGMSRDQAITALRTSVLRLLGASGDGSVPG</sequence>
<dbReference type="Proteomes" id="UP000598146">
    <property type="component" value="Unassembled WGS sequence"/>
</dbReference>
<name>A0A931G528_9ACTN</name>
<reference evidence="1" key="1">
    <citation type="submission" date="2020-11" db="EMBL/GenBank/DDBJ databases">
        <title>Isolation and identification of active actinomycetes.</title>
        <authorList>
            <person name="Sun X."/>
        </authorList>
    </citation>
    <scope>NUCLEOTIDE SEQUENCE</scope>
    <source>
        <strain evidence="1">NEAU-A11</strain>
    </source>
</reference>
<evidence type="ECO:0000313" key="1">
    <source>
        <dbReference type="EMBL" id="MBG0565844.1"/>
    </source>
</evidence>
<keyword evidence="2" id="KW-1185">Reference proteome</keyword>
<evidence type="ECO:0000313" key="2">
    <source>
        <dbReference type="Proteomes" id="UP000598146"/>
    </source>
</evidence>
<dbReference type="AlphaFoldDB" id="A0A931G528"/>